<comment type="similarity">
    <text evidence="13">Belongs to the adenylyl cyclase class-4/guanylyl cyclase family.</text>
</comment>
<dbReference type="RefSeq" id="XP_042618814.1">
    <property type="nucleotide sequence ID" value="XM_042762880.1"/>
</dbReference>
<evidence type="ECO:0000256" key="1">
    <source>
        <dbReference type="ARBA" id="ARBA00004479"/>
    </source>
</evidence>
<evidence type="ECO:0000256" key="3">
    <source>
        <dbReference type="ARBA" id="ARBA00022692"/>
    </source>
</evidence>
<dbReference type="CDD" id="cd07302">
    <property type="entry name" value="CHD"/>
    <property type="match status" value="1"/>
</dbReference>
<keyword evidence="4" id="KW-0732">Signal</keyword>
<evidence type="ECO:0000256" key="2">
    <source>
        <dbReference type="ARBA" id="ARBA00012202"/>
    </source>
</evidence>
<dbReference type="InterPro" id="IPR011645">
    <property type="entry name" value="HNOB_dom_associated"/>
</dbReference>
<gene>
    <name evidence="17" type="primary">LOC109094494</name>
</gene>
<feature type="compositionally biased region" description="Polar residues" evidence="14">
    <location>
        <begin position="715"/>
        <end position="726"/>
    </location>
</feature>
<sequence length="726" mass="81194">MSYLFAKKKKKIPFFLTSVIGEVMLSLVTFNHTCKLGRVTAPSDSSAQKRGAEAQLRLSLLSCGSRSRTVRRILVACVISFLALLSAVTMDFNLSLAQWQATEASLKELSSCRTNVTLRLVMELQTLRNLRENTVHQIKQEEFLSSCSLVLLTVHRCCASTDMDSLGQPCGVELLEFCEHLQSNLSEFLNTTWRGERMDANDTTVFTIAIEKILNAWGVKDVDIGLLKHNPDWTDVLALKLLLTVHELSYRLITGEKKVDDITHATTLMSVLKDMSENLHHCWMESTDFELNQTNIKDFIFSAATTSNGSTEFMLALENTLRCFHTRAGWALKLKSRDISSSISLKICLLTIACLIYPTVLLSFKQMTEWIQDYAQSLREKTEDLRRERRLAEDLLHQMLPKSVAKQLRQHKHVEAESYEKVTIFFSDIVGFTVISASCTPLQVVEMLNNLYMCFDTRIDSYDVYKVETIGDAYMVVSGLPERNGDRHADEIAKMSLDLVAAVRQVLIPHMPNKRLQLRAGIHTGPCVAGIVGYKMPRYCLFGDTVNTASRMESTSLPQKIHASSATYLALMKDNVYELQLRGEIEVKGKGKMNTYWLIGHKNYSVQNDSLVCHWNPNISRKKKAPVGSNVSIENSSLTVQSIGDSITPASQPEVLPKLEGSEVTLCVSAQVENCASSFGTLGSMVGALQEEQETEDRPPDQHNEKTSLLPGAVSHSQSALSELTK</sequence>
<dbReference type="EC" id="4.6.1.2" evidence="2"/>
<keyword evidence="12" id="KW-0141">cGMP biosynthesis</keyword>
<feature type="compositionally biased region" description="Basic and acidic residues" evidence="14">
    <location>
        <begin position="696"/>
        <end position="706"/>
    </location>
</feature>
<keyword evidence="7" id="KW-0342">GTP-binding</keyword>
<dbReference type="AlphaFoldDB" id="A0A9Q9YEN6"/>
<feature type="domain" description="Guanylate cyclase" evidence="16">
    <location>
        <begin position="423"/>
        <end position="553"/>
    </location>
</feature>
<evidence type="ECO:0000256" key="6">
    <source>
        <dbReference type="ARBA" id="ARBA00022989"/>
    </source>
</evidence>
<keyword evidence="3 15" id="KW-0812">Transmembrane</keyword>
<dbReference type="PANTHER" id="PTHR11920:SF497">
    <property type="entry name" value="GUANYLATE CYCLASE"/>
    <property type="match status" value="1"/>
</dbReference>
<proteinExistence type="inferred from homology"/>
<keyword evidence="6 15" id="KW-1133">Transmembrane helix</keyword>
<evidence type="ECO:0000256" key="10">
    <source>
        <dbReference type="ARBA" id="ARBA00023180"/>
    </source>
</evidence>
<comment type="subcellular location">
    <subcellularLocation>
        <location evidence="1">Membrane</location>
        <topology evidence="1">Single-pass type I membrane protein</topology>
    </subcellularLocation>
</comment>
<dbReference type="PROSITE" id="PS50125">
    <property type="entry name" value="GUANYLATE_CYCLASE_2"/>
    <property type="match status" value="1"/>
</dbReference>
<dbReference type="GO" id="GO:0005886">
    <property type="term" value="C:plasma membrane"/>
    <property type="evidence" value="ECO:0007669"/>
    <property type="project" value="TreeGrafter"/>
</dbReference>
<dbReference type="FunFam" id="3.30.70.1230:FF:000004">
    <property type="entry name" value="Guanylate cyclase"/>
    <property type="match status" value="1"/>
</dbReference>
<name>A0A9Q9YEN6_CYPCA</name>
<dbReference type="InterPro" id="IPR050401">
    <property type="entry name" value="Cyclic_nucleotide_synthase"/>
</dbReference>
<evidence type="ECO:0000256" key="9">
    <source>
        <dbReference type="ARBA" id="ARBA00023170"/>
    </source>
</evidence>
<keyword evidence="5" id="KW-0547">Nucleotide-binding</keyword>
<protein>
    <recommendedName>
        <fullName evidence="2">guanylate cyclase</fullName>
        <ecNumber evidence="2">4.6.1.2</ecNumber>
    </recommendedName>
</protein>
<dbReference type="GO" id="GO:0005525">
    <property type="term" value="F:GTP binding"/>
    <property type="evidence" value="ECO:0007669"/>
    <property type="project" value="UniProtKB-KW"/>
</dbReference>
<dbReference type="SMR" id="A0A9Q9YEN6"/>
<evidence type="ECO:0000256" key="5">
    <source>
        <dbReference type="ARBA" id="ARBA00022741"/>
    </source>
</evidence>
<evidence type="ECO:0000256" key="15">
    <source>
        <dbReference type="SAM" id="Phobius"/>
    </source>
</evidence>
<dbReference type="OrthoDB" id="6127067at2759"/>
<keyword evidence="8 15" id="KW-0472">Membrane</keyword>
<evidence type="ECO:0000256" key="4">
    <source>
        <dbReference type="ARBA" id="ARBA00022729"/>
    </source>
</evidence>
<organism evidence="17">
    <name type="scientific">Cyprinus carpio</name>
    <name type="common">Common carp</name>
    <dbReference type="NCBI Taxonomy" id="7962"/>
    <lineage>
        <taxon>Eukaryota</taxon>
        <taxon>Metazoa</taxon>
        <taxon>Chordata</taxon>
        <taxon>Craniata</taxon>
        <taxon>Vertebrata</taxon>
        <taxon>Euteleostomi</taxon>
        <taxon>Actinopterygii</taxon>
        <taxon>Neopterygii</taxon>
        <taxon>Teleostei</taxon>
        <taxon>Ostariophysi</taxon>
        <taxon>Cypriniformes</taxon>
        <taxon>Cyprinidae</taxon>
        <taxon>Cyprininae</taxon>
        <taxon>Cyprinus</taxon>
    </lineage>
</organism>
<reference evidence="17" key="1">
    <citation type="submission" date="2025-08" db="UniProtKB">
        <authorList>
            <consortium name="RefSeq"/>
        </authorList>
    </citation>
    <scope>IDENTIFICATION</scope>
    <source>
        <tissue evidence="17">Muscle</tissue>
    </source>
</reference>
<evidence type="ECO:0000256" key="7">
    <source>
        <dbReference type="ARBA" id="ARBA00023134"/>
    </source>
</evidence>
<evidence type="ECO:0000259" key="16">
    <source>
        <dbReference type="PROSITE" id="PS50125"/>
    </source>
</evidence>
<evidence type="ECO:0000313" key="17">
    <source>
        <dbReference type="RefSeq" id="XP_042618814.1"/>
    </source>
</evidence>
<accession>A0A9Q9YEN6</accession>
<dbReference type="Pfam" id="PF07701">
    <property type="entry name" value="HNOBA"/>
    <property type="match status" value="1"/>
</dbReference>
<evidence type="ECO:0000256" key="13">
    <source>
        <dbReference type="RuleBase" id="RU000405"/>
    </source>
</evidence>
<keyword evidence="9" id="KW-0675">Receptor</keyword>
<dbReference type="Proteomes" id="UP001155660">
    <property type="component" value="Chromosome A8"/>
</dbReference>
<dbReference type="PANTHER" id="PTHR11920">
    <property type="entry name" value="GUANYLYL CYCLASE"/>
    <property type="match status" value="1"/>
</dbReference>
<dbReference type="GO" id="GO:0001653">
    <property type="term" value="F:peptide receptor activity"/>
    <property type="evidence" value="ECO:0007669"/>
    <property type="project" value="TreeGrafter"/>
</dbReference>
<keyword evidence="10" id="KW-0325">Glycoprotein</keyword>
<evidence type="ECO:0000256" key="11">
    <source>
        <dbReference type="ARBA" id="ARBA00023239"/>
    </source>
</evidence>
<dbReference type="InterPro" id="IPR001054">
    <property type="entry name" value="A/G_cyclase"/>
</dbReference>
<evidence type="ECO:0000256" key="12">
    <source>
        <dbReference type="ARBA" id="ARBA00023293"/>
    </source>
</evidence>
<evidence type="ECO:0000256" key="8">
    <source>
        <dbReference type="ARBA" id="ARBA00023136"/>
    </source>
</evidence>
<dbReference type="GO" id="GO:0004016">
    <property type="term" value="F:adenylate cyclase activity"/>
    <property type="evidence" value="ECO:0007669"/>
    <property type="project" value="TreeGrafter"/>
</dbReference>
<keyword evidence="11 13" id="KW-0456">Lyase</keyword>
<feature type="transmembrane region" description="Helical" evidence="15">
    <location>
        <begin position="69"/>
        <end position="88"/>
    </location>
</feature>
<dbReference type="GeneID" id="109094494"/>
<dbReference type="Pfam" id="PF00211">
    <property type="entry name" value="Guanylate_cyc"/>
    <property type="match status" value="1"/>
</dbReference>
<dbReference type="InterPro" id="IPR018297">
    <property type="entry name" value="A/G_cyclase_CS"/>
</dbReference>
<dbReference type="SMART" id="SM00044">
    <property type="entry name" value="CYCc"/>
    <property type="match status" value="1"/>
</dbReference>
<feature type="region of interest" description="Disordered" evidence="14">
    <location>
        <begin position="689"/>
        <end position="726"/>
    </location>
</feature>
<dbReference type="GO" id="GO:0007168">
    <property type="term" value="P:receptor guanylyl cyclase signaling pathway"/>
    <property type="evidence" value="ECO:0007669"/>
    <property type="project" value="TreeGrafter"/>
</dbReference>
<dbReference type="GO" id="GO:0004383">
    <property type="term" value="F:guanylate cyclase activity"/>
    <property type="evidence" value="ECO:0007669"/>
    <property type="project" value="UniProtKB-EC"/>
</dbReference>
<evidence type="ECO:0000256" key="14">
    <source>
        <dbReference type="SAM" id="MobiDB-lite"/>
    </source>
</evidence>
<dbReference type="GO" id="GO:0035556">
    <property type="term" value="P:intracellular signal transduction"/>
    <property type="evidence" value="ECO:0007669"/>
    <property type="project" value="InterPro"/>
</dbReference>
<dbReference type="KEGG" id="ccar:109094494"/>
<dbReference type="PROSITE" id="PS00452">
    <property type="entry name" value="GUANYLATE_CYCLASE_1"/>
    <property type="match status" value="1"/>
</dbReference>